<dbReference type="AlphaFoldDB" id="A0AA96JBG8"/>
<evidence type="ECO:0000256" key="1">
    <source>
        <dbReference type="SAM" id="MobiDB-lite"/>
    </source>
</evidence>
<accession>A0AA96JBG8</accession>
<protein>
    <submittedName>
        <fullName evidence="2">Uncharacterized protein</fullName>
    </submittedName>
</protein>
<dbReference type="RefSeq" id="WP_313544327.1">
    <property type="nucleotide sequence ID" value="NZ_CP134880.1"/>
</dbReference>
<name>A0AA96JBG8_9MICO</name>
<gene>
    <name evidence="2" type="ORF">RN607_03340</name>
</gene>
<dbReference type="EMBL" id="CP134880">
    <property type="protein sequence ID" value="WNM28048.1"/>
    <property type="molecule type" value="Genomic_DNA"/>
</dbReference>
<evidence type="ECO:0000313" key="2">
    <source>
        <dbReference type="EMBL" id="WNM28048.1"/>
    </source>
</evidence>
<sequence>MPRTDLRPATGHPAALSAADAAYAALTVTIVDPGGARRAQTSRSSIWKAVHASHSAREHLSR</sequence>
<organism evidence="2">
    <name type="scientific">Demequina capsici</name>
    <dbReference type="NCBI Taxonomy" id="3075620"/>
    <lineage>
        <taxon>Bacteria</taxon>
        <taxon>Bacillati</taxon>
        <taxon>Actinomycetota</taxon>
        <taxon>Actinomycetes</taxon>
        <taxon>Micrococcales</taxon>
        <taxon>Demequinaceae</taxon>
        <taxon>Demequina</taxon>
    </lineage>
</organism>
<reference evidence="2" key="1">
    <citation type="submission" date="2023-09" db="EMBL/GenBank/DDBJ databases">
        <title>Demequina sp. a novel bacteria isolated from Capsicum annuum.</title>
        <authorList>
            <person name="Humaira Z."/>
            <person name="Lee J."/>
            <person name="Cho D."/>
        </authorList>
    </citation>
    <scope>NUCLEOTIDE SEQUENCE</scope>
    <source>
        <strain evidence="2">PMTSA13</strain>
    </source>
</reference>
<dbReference type="KEGG" id="dcp:RN607_03340"/>
<feature type="region of interest" description="Disordered" evidence="1">
    <location>
        <begin position="35"/>
        <end position="62"/>
    </location>
</feature>
<dbReference type="Proteomes" id="UP001303408">
    <property type="component" value="Chromosome"/>
</dbReference>
<proteinExistence type="predicted"/>